<dbReference type="InterPro" id="IPR000627">
    <property type="entry name" value="Intradiol_dOase_C"/>
</dbReference>
<dbReference type="InterPro" id="IPR015889">
    <property type="entry name" value="Intradiol_dOase_core"/>
</dbReference>
<dbReference type="PANTHER" id="PTHR33711">
    <property type="entry name" value="DIOXYGENASE, PUTATIVE (AFU_ORTHOLOGUE AFUA_2G02910)-RELATED"/>
    <property type="match status" value="1"/>
</dbReference>
<evidence type="ECO:0000256" key="1">
    <source>
        <dbReference type="ARBA" id="ARBA00007825"/>
    </source>
</evidence>
<reference evidence="6" key="1">
    <citation type="submission" date="2020-08" db="EMBL/GenBank/DDBJ databases">
        <authorList>
            <person name="Hu Y."/>
            <person name="Nguyen S.V."/>
            <person name="Li F."/>
            <person name="Fanning S."/>
        </authorList>
    </citation>
    <scope>NUCLEOTIDE SEQUENCE</scope>
    <source>
        <strain evidence="6">SYSU D8009</strain>
    </source>
</reference>
<dbReference type="RefSeq" id="WP_186770158.1">
    <property type="nucleotide sequence ID" value="NZ_JACOMF010000007.1"/>
</dbReference>
<feature type="domain" description="Intradiol ring-cleavage dioxygenases" evidence="5">
    <location>
        <begin position="24"/>
        <end position="198"/>
    </location>
</feature>
<comment type="caution">
    <text evidence="6">The sequence shown here is derived from an EMBL/GenBank/DDBJ whole genome shotgun (WGS) entry which is preliminary data.</text>
</comment>
<feature type="region of interest" description="Disordered" evidence="4">
    <location>
        <begin position="1"/>
        <end position="20"/>
    </location>
</feature>
<sequence length="210" mass="22864">MSTAAPQARPNVPLPPSSSQTIGPFFPQSFFRPGDNDLTRISAEAAPSTRGERITLRGRVTREGGVPCVNAVLEAWQADAGGRFRHPADPEWHLADPDFLGWGRAWTDAEGRYEFHTLLPGGYAAGAARRAPHVNLAIMASGLMQTLTTTLFFPDFPAENAADPVLALVPEVLRPLLVADPDGMAEGLRAFRFDLRLRAARGEETPFFEE</sequence>
<evidence type="ECO:0000256" key="3">
    <source>
        <dbReference type="ARBA" id="ARBA00023002"/>
    </source>
</evidence>
<evidence type="ECO:0000259" key="5">
    <source>
        <dbReference type="Pfam" id="PF00775"/>
    </source>
</evidence>
<gene>
    <name evidence="6" type="primary">pcaG</name>
    <name evidence="6" type="ORF">H7965_08620</name>
</gene>
<keyword evidence="7" id="KW-1185">Reference proteome</keyword>
<organism evidence="6 7">
    <name type="scientific">Siccirubricoccus deserti</name>
    <dbReference type="NCBI Taxonomy" id="2013562"/>
    <lineage>
        <taxon>Bacteria</taxon>
        <taxon>Pseudomonadati</taxon>
        <taxon>Pseudomonadota</taxon>
        <taxon>Alphaproteobacteria</taxon>
        <taxon>Acetobacterales</taxon>
        <taxon>Roseomonadaceae</taxon>
        <taxon>Siccirubricoccus</taxon>
    </lineage>
</organism>
<accession>A0A9X0QXE0</accession>
<protein>
    <submittedName>
        <fullName evidence="6">Protocatechuate 3,4-dioxygenase subunit alpha</fullName>
        <ecNumber evidence="6">1.13.11.3</ecNumber>
    </submittedName>
</protein>
<dbReference type="GO" id="GO:0018578">
    <property type="term" value="F:protocatechuate 3,4-dioxygenase activity"/>
    <property type="evidence" value="ECO:0007669"/>
    <property type="project" value="UniProtKB-EC"/>
</dbReference>
<dbReference type="InterPro" id="IPR050770">
    <property type="entry name" value="Intradiol_RC_Dioxygenase"/>
</dbReference>
<dbReference type="GO" id="GO:0008199">
    <property type="term" value="F:ferric iron binding"/>
    <property type="evidence" value="ECO:0007669"/>
    <property type="project" value="InterPro"/>
</dbReference>
<dbReference type="PANTHER" id="PTHR33711:SF9">
    <property type="entry name" value="PROTOCATECHUATE 3,4-DIOXYGENASE ALPHA CHAIN"/>
    <property type="match status" value="1"/>
</dbReference>
<name>A0A9X0QXE0_9PROT</name>
<dbReference type="EC" id="1.13.11.3" evidence="6"/>
<proteinExistence type="inferred from homology"/>
<evidence type="ECO:0000313" key="7">
    <source>
        <dbReference type="Proteomes" id="UP000600101"/>
    </source>
</evidence>
<evidence type="ECO:0000256" key="2">
    <source>
        <dbReference type="ARBA" id="ARBA00022964"/>
    </source>
</evidence>
<dbReference type="NCBIfam" id="TIGR02423">
    <property type="entry name" value="protocat_alph"/>
    <property type="match status" value="1"/>
</dbReference>
<dbReference type="Gene3D" id="2.60.130.10">
    <property type="entry name" value="Aromatic compound dioxygenase"/>
    <property type="match status" value="1"/>
</dbReference>
<dbReference type="Pfam" id="PF00775">
    <property type="entry name" value="Dioxygenase_C"/>
    <property type="match status" value="1"/>
</dbReference>
<dbReference type="InterPro" id="IPR012786">
    <property type="entry name" value="Protocat_dOase_a"/>
</dbReference>
<dbReference type="Proteomes" id="UP000600101">
    <property type="component" value="Unassembled WGS sequence"/>
</dbReference>
<dbReference type="SUPFAM" id="SSF49482">
    <property type="entry name" value="Aromatic compound dioxygenase"/>
    <property type="match status" value="1"/>
</dbReference>
<dbReference type="AlphaFoldDB" id="A0A9X0QXE0"/>
<evidence type="ECO:0000313" key="6">
    <source>
        <dbReference type="EMBL" id="MBC4015390.1"/>
    </source>
</evidence>
<dbReference type="EMBL" id="JACOMF010000007">
    <property type="protein sequence ID" value="MBC4015390.1"/>
    <property type="molecule type" value="Genomic_DNA"/>
</dbReference>
<keyword evidence="2" id="KW-0223">Dioxygenase</keyword>
<comment type="similarity">
    <text evidence="1">Belongs to the intradiol ring-cleavage dioxygenase family.</text>
</comment>
<evidence type="ECO:0000256" key="4">
    <source>
        <dbReference type="SAM" id="MobiDB-lite"/>
    </source>
</evidence>
<keyword evidence="3 6" id="KW-0560">Oxidoreductase</keyword>